<dbReference type="Pfam" id="PF00107">
    <property type="entry name" value="ADH_zinc_N"/>
    <property type="match status" value="2"/>
</dbReference>
<dbReference type="InterPro" id="IPR013149">
    <property type="entry name" value="ADH-like_C"/>
</dbReference>
<dbReference type="InterPro" id="IPR011032">
    <property type="entry name" value="GroES-like_sf"/>
</dbReference>
<dbReference type="Pfam" id="PF08240">
    <property type="entry name" value="ADH_N"/>
    <property type="match status" value="2"/>
</dbReference>
<dbReference type="PANTHER" id="PTHR45348:SF2">
    <property type="entry name" value="ZINC-TYPE ALCOHOL DEHYDROGENASE-LIKE PROTEIN C2E1P3.01"/>
    <property type="match status" value="1"/>
</dbReference>
<reference evidence="2 3" key="1">
    <citation type="journal article" date="2020" name="ISME J.">
        <title>Uncovering the hidden diversity of litter-decomposition mechanisms in mushroom-forming fungi.</title>
        <authorList>
            <person name="Floudas D."/>
            <person name="Bentzer J."/>
            <person name="Ahren D."/>
            <person name="Johansson T."/>
            <person name="Persson P."/>
            <person name="Tunlid A."/>
        </authorList>
    </citation>
    <scope>NUCLEOTIDE SEQUENCE [LARGE SCALE GENOMIC DNA]</scope>
    <source>
        <strain evidence="2 3">CBS 146.42</strain>
    </source>
</reference>
<dbReference type="Gene3D" id="3.40.50.720">
    <property type="entry name" value="NAD(P)-binding Rossmann-like Domain"/>
    <property type="match status" value="2"/>
</dbReference>
<dbReference type="SUPFAM" id="SSF50129">
    <property type="entry name" value="GroES-like"/>
    <property type="match status" value="2"/>
</dbReference>
<dbReference type="InterPro" id="IPR013154">
    <property type="entry name" value="ADH-like_N"/>
</dbReference>
<evidence type="ECO:0000313" key="2">
    <source>
        <dbReference type="EMBL" id="KAF5359478.1"/>
    </source>
</evidence>
<sequence length="816" mass="88540">MPDRNLLGLIKQLQKYNDDIMRYRHSYKSHLLIDTILTSTSHLIAMSTIPSQQKALVLDKQQGNFVLGQNKVYTPGPEQLLLKVKATALNPVDWKIQKYGIYVDKYPAVLGSDVAGDVVAVGDGVTKFKVGDRVLAQGAYTNDYATFQEFTLADEYHLAKVPSNISYEQAASVPLCLTTAFAAMYNSSPHGAALLNPIEASGQGHYKDEPFVLLGGASSVGQFVIQLARLSGFSPIIATASLKHTTYLQSLGATHVLDRNLSTDELKSQIATITNNKPIKYVYDTISLSDTQQTGSDILAPGGYLMLVLAPTVTPADKTIARVVAFRKMEQNVELAKGLYTKLTEWLESGVIQPNKVDLLPGGLAGIVEGLRKMENNQVSGVKLVVRPEETPAEVNIPMLTYGVPIISALSSPHKYLIRVLEPQIRPSTYLPRGIKPSLGSLPICLFIASMFLRVIIIASQKSDKPDGTASTEDKALLLESRYGNLVLGESKVYQPGPGQLLLKVKATALNPAEWKIQKYGVFVEQFPGVLGSDLAGDVVAVGEGVTKFKIGDRVLCQGQWINEYATFQEFTLADEYHLAKIPSNISYEQAASIPLGLATAFIAMYNSSPFGASLVNPVEASGQGHYKDEPFVVFGGSSSVGQFVIQLAKLSGFSPIIATASLKHTPFLKSLGATHVLDRNLPTDSLKAQIDIITNKPVKYVYDAISSPETQQAGNDILVPGGNLMLVNMPSVTPEDKTVTRVLAFRELEQNVELVKGLYTRMTEWIESGIIQPNRVELLPGGLSGIVEGLQRLENNQVSGVKLVARPEETPAEAK</sequence>
<dbReference type="Proteomes" id="UP000559027">
    <property type="component" value="Unassembled WGS sequence"/>
</dbReference>
<dbReference type="InterPro" id="IPR047122">
    <property type="entry name" value="Trans-enoyl_RdTase-like"/>
</dbReference>
<dbReference type="OrthoDB" id="3233595at2759"/>
<dbReference type="EMBL" id="JAACJO010000004">
    <property type="protein sequence ID" value="KAF5359478.1"/>
    <property type="molecule type" value="Genomic_DNA"/>
</dbReference>
<comment type="caution">
    <text evidence="2">The sequence shown here is derived from an EMBL/GenBank/DDBJ whole genome shotgun (WGS) entry which is preliminary data.</text>
</comment>
<organism evidence="2 3">
    <name type="scientific">Leucocoprinus leucothites</name>
    <dbReference type="NCBI Taxonomy" id="201217"/>
    <lineage>
        <taxon>Eukaryota</taxon>
        <taxon>Fungi</taxon>
        <taxon>Dikarya</taxon>
        <taxon>Basidiomycota</taxon>
        <taxon>Agaricomycotina</taxon>
        <taxon>Agaricomycetes</taxon>
        <taxon>Agaricomycetidae</taxon>
        <taxon>Agaricales</taxon>
        <taxon>Agaricineae</taxon>
        <taxon>Agaricaceae</taxon>
        <taxon>Leucocoprinus</taxon>
    </lineage>
</organism>
<dbReference type="GO" id="GO:0016651">
    <property type="term" value="F:oxidoreductase activity, acting on NAD(P)H"/>
    <property type="evidence" value="ECO:0007669"/>
    <property type="project" value="InterPro"/>
</dbReference>
<protein>
    <recommendedName>
        <fullName evidence="1">Enoyl reductase (ER) domain-containing protein</fullName>
    </recommendedName>
</protein>
<dbReference type="InterPro" id="IPR036291">
    <property type="entry name" value="NAD(P)-bd_dom_sf"/>
</dbReference>
<keyword evidence="3" id="KW-1185">Reference proteome</keyword>
<dbReference type="AlphaFoldDB" id="A0A8H5G6X5"/>
<dbReference type="CDD" id="cd08249">
    <property type="entry name" value="enoyl_reductase_like"/>
    <property type="match status" value="2"/>
</dbReference>
<accession>A0A8H5G6X5</accession>
<evidence type="ECO:0000313" key="3">
    <source>
        <dbReference type="Proteomes" id="UP000559027"/>
    </source>
</evidence>
<dbReference type="SUPFAM" id="SSF51735">
    <property type="entry name" value="NAD(P)-binding Rossmann-fold domains"/>
    <property type="match status" value="2"/>
</dbReference>
<gene>
    <name evidence="2" type="ORF">D9756_003554</name>
</gene>
<dbReference type="Gene3D" id="3.90.180.10">
    <property type="entry name" value="Medium-chain alcohol dehydrogenases, catalytic domain"/>
    <property type="match status" value="2"/>
</dbReference>
<name>A0A8H5G6X5_9AGAR</name>
<feature type="domain" description="Enoyl reductase (ER)" evidence="1">
    <location>
        <begin position="63"/>
        <end position="386"/>
    </location>
</feature>
<dbReference type="InterPro" id="IPR020843">
    <property type="entry name" value="ER"/>
</dbReference>
<evidence type="ECO:0000259" key="1">
    <source>
        <dbReference type="SMART" id="SM00829"/>
    </source>
</evidence>
<dbReference type="PANTHER" id="PTHR45348">
    <property type="entry name" value="HYPOTHETICAL OXIDOREDUCTASE (EUROFUNG)"/>
    <property type="match status" value="1"/>
</dbReference>
<proteinExistence type="predicted"/>
<dbReference type="SMART" id="SM00829">
    <property type="entry name" value="PKS_ER"/>
    <property type="match status" value="1"/>
</dbReference>